<reference evidence="4" key="1">
    <citation type="submission" date="2016-11" db="EMBL/GenBank/DDBJ databases">
        <authorList>
            <person name="Varghese N."/>
            <person name="Submissions S."/>
        </authorList>
    </citation>
    <scope>NUCLEOTIDE SEQUENCE [LARGE SCALE GENOMIC DNA]</scope>
    <source>
        <strain evidence="4">GAS401</strain>
    </source>
</reference>
<accession>A0A1M7U3B4</accession>
<dbReference type="Pfam" id="PF03480">
    <property type="entry name" value="DctP"/>
    <property type="match status" value="1"/>
</dbReference>
<feature type="signal peptide" evidence="2">
    <location>
        <begin position="1"/>
        <end position="19"/>
    </location>
</feature>
<keyword evidence="1 2" id="KW-0732">Signal</keyword>
<dbReference type="GO" id="GO:0055085">
    <property type="term" value="P:transmembrane transport"/>
    <property type="evidence" value="ECO:0007669"/>
    <property type="project" value="InterPro"/>
</dbReference>
<keyword evidence="4" id="KW-1185">Reference proteome</keyword>
<dbReference type="CDD" id="cd13665">
    <property type="entry name" value="PBP2_TRAP_Dctp3_4"/>
    <property type="match status" value="1"/>
</dbReference>
<feature type="chain" id="PRO_5012613365" evidence="2">
    <location>
        <begin position="20"/>
        <end position="338"/>
    </location>
</feature>
<sequence length="338" mass="37002">MKKALLAVLFAAFAAPAFAQEKTFELKISHWVPASHPLQKSLEDWAAAVEKASGGTIKSRVFPAQQLGKAFDHYDMARDGIADVTYVNPGYQPGRFPIMGAGELPFLMSDAKGGSMGLDAWYRKYAEKEMKDVKFCLAFVHTPSSLHTRTKKVVVPDDIKGMKIRPADATIANFVTQLGGTNVQSSAPEVRDIIERGVADGVFFPAGSLVLFGVDKVTKFHIDAPMYVTTFVFVINKDKYNEMSERQKKAVDDNCNTEAAGRVGEFWGKFEDAGIDKVKAQSGQDVYALTPEQVALWKKASEPLIKTWGDGVRKTGVDPDAALTELRASLAKYNALTP</sequence>
<proteinExistence type="predicted"/>
<dbReference type="EMBL" id="LT670849">
    <property type="protein sequence ID" value="SHN77350.1"/>
    <property type="molecule type" value="Genomic_DNA"/>
</dbReference>
<dbReference type="InterPro" id="IPR038404">
    <property type="entry name" value="TRAP_DctP_sf"/>
</dbReference>
<dbReference type="Gene3D" id="3.40.190.170">
    <property type="entry name" value="Bacterial extracellular solute-binding protein, family 7"/>
    <property type="match status" value="1"/>
</dbReference>
<dbReference type="RefSeq" id="WP_072819344.1">
    <property type="nucleotide sequence ID" value="NZ_LT670849.1"/>
</dbReference>
<dbReference type="PANTHER" id="PTHR33376:SF15">
    <property type="entry name" value="BLL6794 PROTEIN"/>
    <property type="match status" value="1"/>
</dbReference>
<evidence type="ECO:0000256" key="1">
    <source>
        <dbReference type="ARBA" id="ARBA00022729"/>
    </source>
</evidence>
<name>A0A1M7U3B4_9BRAD</name>
<protein>
    <submittedName>
        <fullName evidence="3">TRAP-type C4-dicarboxylate transport system, substrate-binding protein</fullName>
    </submittedName>
</protein>
<dbReference type="OrthoDB" id="7822595at2"/>
<organism evidence="3 4">
    <name type="scientific">Bradyrhizobium erythrophlei</name>
    <dbReference type="NCBI Taxonomy" id="1437360"/>
    <lineage>
        <taxon>Bacteria</taxon>
        <taxon>Pseudomonadati</taxon>
        <taxon>Pseudomonadota</taxon>
        <taxon>Alphaproteobacteria</taxon>
        <taxon>Hyphomicrobiales</taxon>
        <taxon>Nitrobacteraceae</taxon>
        <taxon>Bradyrhizobium</taxon>
    </lineage>
</organism>
<dbReference type="PANTHER" id="PTHR33376">
    <property type="match status" value="1"/>
</dbReference>
<evidence type="ECO:0000256" key="2">
    <source>
        <dbReference type="SAM" id="SignalP"/>
    </source>
</evidence>
<dbReference type="Proteomes" id="UP000184096">
    <property type="component" value="Chromosome I"/>
</dbReference>
<dbReference type="AlphaFoldDB" id="A0A1M7U3B4"/>
<evidence type="ECO:0000313" key="3">
    <source>
        <dbReference type="EMBL" id="SHN77350.1"/>
    </source>
</evidence>
<evidence type="ECO:0000313" key="4">
    <source>
        <dbReference type="Proteomes" id="UP000184096"/>
    </source>
</evidence>
<dbReference type="NCBIfam" id="NF037995">
    <property type="entry name" value="TRAP_S1"/>
    <property type="match status" value="1"/>
</dbReference>
<gene>
    <name evidence="3" type="ORF">SAMN05444170_3419</name>
</gene>
<dbReference type="InterPro" id="IPR018389">
    <property type="entry name" value="DctP_fam"/>
</dbReference>